<evidence type="ECO:0000313" key="1">
    <source>
        <dbReference type="EMBL" id="KDQ12164.1"/>
    </source>
</evidence>
<gene>
    <name evidence="1" type="ORF">BOTBODRAFT_425773</name>
    <name evidence="2" type="ORF">BOTBODRAFT_425797</name>
</gene>
<sequence length="104" mass="11438">MLCISTSICYTANLDITGKSREPRHYRWYILRSTCGLPPHGQSHTICSKLPSAPFSCSMSLLSGIDSGRLAGRWIDPSCISLKLTQDRAVTSRPYMCNSTPGLT</sequence>
<dbReference type="AlphaFoldDB" id="A0A067MBU3"/>
<reference evidence="3" key="1">
    <citation type="journal article" date="2014" name="Proc. Natl. Acad. Sci. U.S.A.">
        <title>Extensive sampling of basidiomycete genomes demonstrates inadequacy of the white-rot/brown-rot paradigm for wood decay fungi.</title>
        <authorList>
            <person name="Riley R."/>
            <person name="Salamov A.A."/>
            <person name="Brown D.W."/>
            <person name="Nagy L.G."/>
            <person name="Floudas D."/>
            <person name="Held B.W."/>
            <person name="Levasseur A."/>
            <person name="Lombard V."/>
            <person name="Morin E."/>
            <person name="Otillar R."/>
            <person name="Lindquist E.A."/>
            <person name="Sun H."/>
            <person name="LaButti K.M."/>
            <person name="Schmutz J."/>
            <person name="Jabbour D."/>
            <person name="Luo H."/>
            <person name="Baker S.E."/>
            <person name="Pisabarro A.G."/>
            <person name="Walton J.D."/>
            <person name="Blanchette R.A."/>
            <person name="Henrissat B."/>
            <person name="Martin F."/>
            <person name="Cullen D."/>
            <person name="Hibbett D.S."/>
            <person name="Grigoriev I.V."/>
        </authorList>
    </citation>
    <scope>NUCLEOTIDE SEQUENCE [LARGE SCALE GENOMIC DNA]</scope>
    <source>
        <strain evidence="3">FD-172 SS1</strain>
    </source>
</reference>
<dbReference type="EMBL" id="KL198052">
    <property type="protein sequence ID" value="KDQ12165.1"/>
    <property type="molecule type" value="Genomic_DNA"/>
</dbReference>
<keyword evidence="3" id="KW-1185">Reference proteome</keyword>
<name>A0A067MBU3_BOTB1</name>
<proteinExistence type="predicted"/>
<reference evidence="2" key="2">
    <citation type="journal article" date="2014" name="Proc. Natl. Acad. Sci. U.S.A.">
        <title>Extensive sampling of basidiomycete genomes demonstrates inadequacy of the white rot/brown rot paradigm for wood decay fungi.</title>
        <authorList>
            <person name="Riley R."/>
            <person name="Salamov A.A."/>
            <person name="Brown D.W."/>
            <person name="Nagy L.G."/>
            <person name="Floudas D."/>
            <person name="Held B.W."/>
            <person name="Levasseur A."/>
            <person name="Lombard V."/>
            <person name="Morin E."/>
            <person name="Otillar R."/>
            <person name="Lindquist E.A."/>
            <person name="Sun H."/>
            <person name="LaButti K.M."/>
            <person name="Schmutz J."/>
            <person name="Jabbour D."/>
            <person name="Luo H."/>
            <person name="Baker S.E."/>
            <person name="Pisabarro A.G."/>
            <person name="Walton J.D."/>
            <person name="Blanchette R.A."/>
            <person name="Henrissat B."/>
            <person name="Martin F."/>
            <person name="Cullen D."/>
            <person name="Hibbett D.S."/>
            <person name="Grigoriev I.V."/>
        </authorList>
    </citation>
    <scope>NUCLEOTIDE SEQUENCE</scope>
    <source>
        <strain evidence="2">FD-172 SS1</strain>
    </source>
</reference>
<organism evidence="2 3">
    <name type="scientific">Botryobasidium botryosum (strain FD-172 SS1)</name>
    <dbReference type="NCBI Taxonomy" id="930990"/>
    <lineage>
        <taxon>Eukaryota</taxon>
        <taxon>Fungi</taxon>
        <taxon>Dikarya</taxon>
        <taxon>Basidiomycota</taxon>
        <taxon>Agaricomycotina</taxon>
        <taxon>Agaricomycetes</taxon>
        <taxon>Cantharellales</taxon>
        <taxon>Botryobasidiaceae</taxon>
        <taxon>Botryobasidium</taxon>
    </lineage>
</organism>
<protein>
    <submittedName>
        <fullName evidence="2">Uncharacterized protein</fullName>
    </submittedName>
</protein>
<accession>A0A067MBU3</accession>
<evidence type="ECO:0000313" key="3">
    <source>
        <dbReference type="Proteomes" id="UP000027195"/>
    </source>
</evidence>
<dbReference type="HOGENOM" id="CLU_2249671_0_0_1"/>
<evidence type="ECO:0000313" key="2">
    <source>
        <dbReference type="EMBL" id="KDQ12165.1"/>
    </source>
</evidence>
<dbReference type="Proteomes" id="UP000027195">
    <property type="component" value="Unassembled WGS sequence"/>
</dbReference>
<dbReference type="EMBL" id="KL198052">
    <property type="protein sequence ID" value="KDQ12164.1"/>
    <property type="molecule type" value="Genomic_DNA"/>
</dbReference>